<dbReference type="AlphaFoldDB" id="A0A202E6N1"/>
<evidence type="ECO:0000256" key="1">
    <source>
        <dbReference type="SAM" id="Phobius"/>
    </source>
</evidence>
<dbReference type="SUPFAM" id="SSF49384">
    <property type="entry name" value="Carbohydrate-binding domain"/>
    <property type="match status" value="1"/>
</dbReference>
<dbReference type="EMBL" id="MWPH01000003">
    <property type="protein sequence ID" value="OVE83922.1"/>
    <property type="molecule type" value="Genomic_DNA"/>
</dbReference>
<dbReference type="Pfam" id="PF00963">
    <property type="entry name" value="Cohesin"/>
    <property type="match status" value="1"/>
</dbReference>
<dbReference type="OrthoDB" id="157640at2157"/>
<dbReference type="Gene3D" id="2.60.40.680">
    <property type="match status" value="1"/>
</dbReference>
<accession>A0A202E6N1</accession>
<evidence type="ECO:0000313" key="3">
    <source>
        <dbReference type="EMBL" id="OVE83922.1"/>
    </source>
</evidence>
<comment type="caution">
    <text evidence="3">The sequence shown here is derived from an EMBL/GenBank/DDBJ whole genome shotgun (WGS) entry which is preliminary data.</text>
</comment>
<protein>
    <recommendedName>
        <fullName evidence="2">Cohesin domain-containing protein</fullName>
    </recommendedName>
</protein>
<evidence type="ECO:0000313" key="4">
    <source>
        <dbReference type="Proteomes" id="UP000196084"/>
    </source>
</evidence>
<dbReference type="GO" id="GO:0030246">
    <property type="term" value="F:carbohydrate binding"/>
    <property type="evidence" value="ECO:0007669"/>
    <property type="project" value="InterPro"/>
</dbReference>
<name>A0A202E6N1_9EURY</name>
<organism evidence="3 4">
    <name type="scientific">Natronolimnobius baerhuensis</name>
    <dbReference type="NCBI Taxonomy" id="253108"/>
    <lineage>
        <taxon>Archaea</taxon>
        <taxon>Methanobacteriati</taxon>
        <taxon>Methanobacteriota</taxon>
        <taxon>Stenosarchaea group</taxon>
        <taxon>Halobacteria</taxon>
        <taxon>Halobacteriales</taxon>
        <taxon>Natrialbaceae</taxon>
        <taxon>Natronolimnobius</taxon>
    </lineage>
</organism>
<dbReference type="InterPro" id="IPR002102">
    <property type="entry name" value="Cohesin_dom"/>
</dbReference>
<keyword evidence="1" id="KW-0812">Transmembrane</keyword>
<gene>
    <name evidence="3" type="ORF">B2G88_16050</name>
</gene>
<dbReference type="GO" id="GO:0000272">
    <property type="term" value="P:polysaccharide catabolic process"/>
    <property type="evidence" value="ECO:0007669"/>
    <property type="project" value="InterPro"/>
</dbReference>
<sequence>MDSTGRIRDAVVAGALIAGLLVAFVGAGIGPVSAADQVAIVWAEPEEQTVAPGETLDLEVVLQSEGGHGDAGLERITLVGQYDPAVLEVTAVERGPWLEGEDGADVDTAGTIAHENGTVILEQERDGGATGIDTLATLTLQVAEDAPATTTAVEFGASEASLENDWPIAVIDDSPTVTVDADTNDDTAGEFEHPDPGQFELEEGFGSPTESTAGAIVSWLSGPTWLSVLGAGVIGAVVAVAVRAVGRRDFS</sequence>
<feature type="domain" description="Cohesin" evidence="2">
    <location>
        <begin position="48"/>
        <end position="157"/>
    </location>
</feature>
<dbReference type="Proteomes" id="UP000196084">
    <property type="component" value="Unassembled WGS sequence"/>
</dbReference>
<keyword evidence="1" id="KW-1133">Transmembrane helix</keyword>
<proteinExistence type="predicted"/>
<feature type="transmembrane region" description="Helical" evidence="1">
    <location>
        <begin position="225"/>
        <end position="245"/>
    </location>
</feature>
<reference evidence="3 4" key="1">
    <citation type="submission" date="2017-02" db="EMBL/GenBank/DDBJ databases">
        <title>Natronthermophilus aegyptiacus gen. nov.,sp. nov., an aerobic, extremely halophilic alkalithermophilic archaeon isolated from the athalassohaline Wadi An Natrun, Egypt.</title>
        <authorList>
            <person name="Zhao B."/>
        </authorList>
    </citation>
    <scope>NUCLEOTIDE SEQUENCE [LARGE SCALE GENOMIC DNA]</scope>
    <source>
        <strain evidence="3 4">CGMCC 1.3597</strain>
    </source>
</reference>
<dbReference type="InterPro" id="IPR008965">
    <property type="entry name" value="CBM2/CBM3_carb-bd_dom_sf"/>
</dbReference>
<keyword evidence="4" id="KW-1185">Reference proteome</keyword>
<keyword evidence="1" id="KW-0472">Membrane</keyword>
<dbReference type="RefSeq" id="WP_054863579.1">
    <property type="nucleotide sequence ID" value="NZ_MWPH01000003.1"/>
</dbReference>
<evidence type="ECO:0000259" key="2">
    <source>
        <dbReference type="Pfam" id="PF00963"/>
    </source>
</evidence>